<comment type="catalytic activity">
    <reaction evidence="11">
        <text>tRNA(Ile) + L-isoleucine + ATP = L-isoleucyl-tRNA(Ile) + AMP + diphosphate</text>
        <dbReference type="Rhea" id="RHEA:11060"/>
        <dbReference type="Rhea" id="RHEA-COMP:9666"/>
        <dbReference type="Rhea" id="RHEA-COMP:9695"/>
        <dbReference type="ChEBI" id="CHEBI:30616"/>
        <dbReference type="ChEBI" id="CHEBI:33019"/>
        <dbReference type="ChEBI" id="CHEBI:58045"/>
        <dbReference type="ChEBI" id="CHEBI:78442"/>
        <dbReference type="ChEBI" id="CHEBI:78528"/>
        <dbReference type="ChEBI" id="CHEBI:456215"/>
        <dbReference type="EC" id="6.1.1.5"/>
    </reaction>
</comment>
<evidence type="ECO:0000256" key="4">
    <source>
        <dbReference type="ARBA" id="ARBA00022490"/>
    </source>
</evidence>
<dbReference type="CDD" id="cd07961">
    <property type="entry name" value="Anticodon_Ia_Ile_ABEc"/>
    <property type="match status" value="1"/>
</dbReference>
<evidence type="ECO:0000256" key="10">
    <source>
        <dbReference type="ARBA" id="ARBA00032665"/>
    </source>
</evidence>
<dbReference type="SUPFAM" id="SSF52374">
    <property type="entry name" value="Nucleotidylyl transferase"/>
    <property type="match status" value="1"/>
</dbReference>
<dbReference type="FunFam" id="3.40.50.620:FF:000023">
    <property type="entry name" value="Isoleucyl-tRNA synthetase,cytoplasmic"/>
    <property type="match status" value="1"/>
</dbReference>
<sequence length="1206" mass="138903">MAQFLKGVMVEEYAKSKKEVYVFLERMDEWLMEKLYPNRLRKRSLLEETLLNCTTSGKRRRLEVGETLDSIAQEVAKTAELTKWCGDAFFYSMDDPQIGLDCKDMALKEMVKLLKDCFGLDPPILTDNKIDNEMAEEQTAHFSFPREEEKILSYWEEIDAFHTSLELNKDKPSFTFYDGPPFATGTPHYGHFLASTIKDIIPRYANMNGYSVERRFGWDTHGLPVEHEIDKKLGISSKQDVLDMGIDKYNEECRAIVMRYASEWKYAITRLGRWIDFENDYKTLYPTFMESVWWAFKELYKKDSVYQGLRVMPYSTGVTTALSNFEAGLNYKDVNDPAVTIAFALANDPKTFLVAWTTTPWTLPSNIGLCVNPELEYAKIFDEEKQVTYIMLESLIKNLYKKPKDAKYKITGHIKGSELVGLKYTPLFDYFKDRFTETGFRVIGASYVSDDSGTGIVHQAPAFGEVDFDECTAAGVINEKIQPPNPVDDDGKFNDEVPDFKGLYVKDADKEIIKYLTNSGNLLLASQIRHSYPFCWRSDTPLLYRTVPAWFVRVKEIIPKMLESVEQTRWVPNVIKEKRFSNWIANARDWNVSRNRYWGTPIPLWVSDDMEEIVCIGSIQELRDLSGDQTITDIHRDKIDNITIQSKQGKGQLRRIEDVFDCWFESGSMPYASKHYPFENKDKFSDAFPANFISEGLDQTRGWFYTLSVLGTHLFGTVPYKNVIVSGIILAGDGKKMSKRLKNYPDPNLITTKYGADALRLYLINSPVLRAETLKFKEEGVKEVVSKVLLPWWNSYKFLEGQIALLKKTENIDFKFDPNSKSENVMDRWILASLQSLIKCIHEEMGEYRLYTVVPRLLGLIEQLTNWYIRLNRRRLKGENGIPDCLKALNTLTETLFILVRAMAPFTPFLSDAIYQRLRPLYSEETLNNYGKDHRCVHFLSYPTVNEELFDEKIEVAVARMQKIIDLGRNIREKKTISLKTPLKELVVLHSDEDYLNDIKSLKNYIIEELNVREIIITSDEDKYDVEYRAVADWPVLGKKLKKDAKIVKEGLPKLSSDEVKAFLESGKVTVSGINLTTEDLNVLRGLPESITAGGQETRSEGDVLIILDINLYPELETEGIARELINRIQRLRKKFGLEQTDEVQVQYEIKKDDCNLEKVIKDHSELLLKTTKTPLEHIAATDKEVIGEEEASINETVIALRLLKL</sequence>
<evidence type="ECO:0000256" key="11">
    <source>
        <dbReference type="ARBA" id="ARBA00048359"/>
    </source>
</evidence>
<evidence type="ECO:0000256" key="7">
    <source>
        <dbReference type="ARBA" id="ARBA00022840"/>
    </source>
</evidence>
<dbReference type="PRINTS" id="PR00984">
    <property type="entry name" value="TRNASYNTHILE"/>
</dbReference>
<dbReference type="InterPro" id="IPR002301">
    <property type="entry name" value="Ile-tRNA-ligase"/>
</dbReference>
<keyword evidence="8 13" id="KW-0648">Protein biosynthesis</keyword>
<dbReference type="SUPFAM" id="SSF50677">
    <property type="entry name" value="ValRS/IleRS/LeuRS editing domain"/>
    <property type="match status" value="1"/>
</dbReference>
<name>A0A9P6WLR8_9ASCO</name>
<dbReference type="GO" id="GO:0002161">
    <property type="term" value="F:aminoacyl-tRNA deacylase activity"/>
    <property type="evidence" value="ECO:0007669"/>
    <property type="project" value="InterPro"/>
</dbReference>
<keyword evidence="9 13" id="KW-0030">Aminoacyl-tRNA synthetase</keyword>
<dbReference type="PROSITE" id="PS00178">
    <property type="entry name" value="AA_TRNA_LIGASE_I"/>
    <property type="match status" value="1"/>
</dbReference>
<comment type="similarity">
    <text evidence="2 13">Belongs to the class-I aminoacyl-tRNA synthetase family.</text>
</comment>
<dbReference type="Pfam" id="PF19302">
    <property type="entry name" value="DUF5915"/>
    <property type="match status" value="1"/>
</dbReference>
<dbReference type="Gene3D" id="3.40.50.620">
    <property type="entry name" value="HUPs"/>
    <property type="match status" value="2"/>
</dbReference>
<evidence type="ECO:0000313" key="16">
    <source>
        <dbReference type="EMBL" id="KAG0689475.1"/>
    </source>
</evidence>
<evidence type="ECO:0000256" key="1">
    <source>
        <dbReference type="ARBA" id="ARBA00004496"/>
    </source>
</evidence>
<evidence type="ECO:0000256" key="6">
    <source>
        <dbReference type="ARBA" id="ARBA00022741"/>
    </source>
</evidence>
<reference evidence="16" key="1">
    <citation type="submission" date="2020-11" db="EMBL/GenBank/DDBJ databases">
        <title>Kefir isolates.</title>
        <authorList>
            <person name="Marcisauskas S."/>
            <person name="Kim Y."/>
            <person name="Blasche S."/>
        </authorList>
    </citation>
    <scope>NUCLEOTIDE SEQUENCE</scope>
    <source>
        <strain evidence="16">Olga-1</strain>
    </source>
</reference>
<dbReference type="Gene3D" id="1.10.730.10">
    <property type="entry name" value="Isoleucyl-tRNA Synthetase, Domain 1"/>
    <property type="match status" value="1"/>
</dbReference>
<feature type="domain" description="Aminoacyl-tRNA synthetase class Ia" evidence="14">
    <location>
        <begin position="151"/>
        <end position="774"/>
    </location>
</feature>
<dbReference type="AlphaFoldDB" id="A0A9P6WLR8"/>
<dbReference type="Proteomes" id="UP000697127">
    <property type="component" value="Unassembled WGS sequence"/>
</dbReference>
<dbReference type="FunFam" id="3.40.50.620:FF:000050">
    <property type="entry name" value="Isoleucyl-tRNA synthetase,cytoplasmic"/>
    <property type="match status" value="1"/>
</dbReference>
<dbReference type="PANTHER" id="PTHR42780:SF1">
    <property type="entry name" value="ISOLEUCINE--TRNA LIGASE, CYTOPLASMIC"/>
    <property type="match status" value="1"/>
</dbReference>
<dbReference type="Pfam" id="PF08264">
    <property type="entry name" value="Anticodon_1"/>
    <property type="match status" value="1"/>
</dbReference>
<feature type="domain" description="Methionyl/Valyl/Leucyl/Isoleucyl-tRNA synthetase anticodon-binding" evidence="15">
    <location>
        <begin position="827"/>
        <end position="985"/>
    </location>
</feature>
<organism evidence="16 17">
    <name type="scientific">Pichia californica</name>
    <dbReference type="NCBI Taxonomy" id="460514"/>
    <lineage>
        <taxon>Eukaryota</taxon>
        <taxon>Fungi</taxon>
        <taxon>Dikarya</taxon>
        <taxon>Ascomycota</taxon>
        <taxon>Saccharomycotina</taxon>
        <taxon>Pichiomycetes</taxon>
        <taxon>Pichiales</taxon>
        <taxon>Pichiaceae</taxon>
        <taxon>Pichia</taxon>
    </lineage>
</organism>
<dbReference type="EMBL" id="PUHW01000078">
    <property type="protein sequence ID" value="KAG0689475.1"/>
    <property type="molecule type" value="Genomic_DNA"/>
</dbReference>
<dbReference type="GO" id="GO:0005524">
    <property type="term" value="F:ATP binding"/>
    <property type="evidence" value="ECO:0007669"/>
    <property type="project" value="UniProtKB-KW"/>
</dbReference>
<evidence type="ECO:0000313" key="17">
    <source>
        <dbReference type="Proteomes" id="UP000697127"/>
    </source>
</evidence>
<evidence type="ECO:0000256" key="9">
    <source>
        <dbReference type="ARBA" id="ARBA00023146"/>
    </source>
</evidence>
<evidence type="ECO:0000256" key="3">
    <source>
        <dbReference type="ARBA" id="ARBA00013165"/>
    </source>
</evidence>
<dbReference type="EC" id="6.1.1.5" evidence="3"/>
<dbReference type="NCBIfam" id="TIGR00392">
    <property type="entry name" value="ileS"/>
    <property type="match status" value="1"/>
</dbReference>
<keyword evidence="17" id="KW-1185">Reference proteome</keyword>
<accession>A0A9P6WLR8</accession>
<keyword evidence="4" id="KW-0963">Cytoplasm</keyword>
<evidence type="ECO:0000256" key="2">
    <source>
        <dbReference type="ARBA" id="ARBA00005594"/>
    </source>
</evidence>
<dbReference type="InterPro" id="IPR001412">
    <property type="entry name" value="aa-tRNA-synth_I_CS"/>
</dbReference>
<evidence type="ECO:0000256" key="13">
    <source>
        <dbReference type="RuleBase" id="RU363035"/>
    </source>
</evidence>
<dbReference type="HAMAP" id="MF_02003">
    <property type="entry name" value="Ile_tRNA_synth_type2"/>
    <property type="match status" value="1"/>
</dbReference>
<evidence type="ECO:0000256" key="12">
    <source>
        <dbReference type="ARBA" id="ARBA00069879"/>
    </source>
</evidence>
<evidence type="ECO:0000259" key="14">
    <source>
        <dbReference type="Pfam" id="PF00133"/>
    </source>
</evidence>
<keyword evidence="6 13" id="KW-0547">Nucleotide-binding</keyword>
<dbReference type="FunFam" id="1.10.730.10:FF:000004">
    <property type="entry name" value="Isoleucyl-tRNA synthetase, cytoplasmic"/>
    <property type="match status" value="1"/>
</dbReference>
<dbReference type="InterPro" id="IPR002300">
    <property type="entry name" value="aa-tRNA-synth_Ia"/>
</dbReference>
<dbReference type="InterPro" id="IPR023586">
    <property type="entry name" value="Ile-tRNA-ligase_type2"/>
</dbReference>
<evidence type="ECO:0000256" key="8">
    <source>
        <dbReference type="ARBA" id="ARBA00022917"/>
    </source>
</evidence>
<dbReference type="SUPFAM" id="SSF47323">
    <property type="entry name" value="Anticodon-binding domain of a subclass of class I aminoacyl-tRNA synthetases"/>
    <property type="match status" value="1"/>
</dbReference>
<evidence type="ECO:0000256" key="5">
    <source>
        <dbReference type="ARBA" id="ARBA00022598"/>
    </source>
</evidence>
<dbReference type="GO" id="GO:0000049">
    <property type="term" value="F:tRNA binding"/>
    <property type="evidence" value="ECO:0007669"/>
    <property type="project" value="InterPro"/>
</dbReference>
<proteinExistence type="inferred from homology"/>
<gene>
    <name evidence="16" type="primary">ILS1</name>
    <name evidence="16" type="ORF">C6P40_004973</name>
</gene>
<dbReference type="InterPro" id="IPR013155">
    <property type="entry name" value="M/V/L/I-tRNA-synth_anticd-bd"/>
</dbReference>
<dbReference type="GO" id="GO:0005737">
    <property type="term" value="C:cytoplasm"/>
    <property type="evidence" value="ECO:0007669"/>
    <property type="project" value="UniProtKB-SubCell"/>
</dbReference>
<comment type="subcellular location">
    <subcellularLocation>
        <location evidence="1">Cytoplasm</location>
    </subcellularLocation>
</comment>
<dbReference type="InterPro" id="IPR009080">
    <property type="entry name" value="tRNAsynth_Ia_anticodon-bd"/>
</dbReference>
<dbReference type="Pfam" id="PF00133">
    <property type="entry name" value="tRNA-synt_1"/>
    <property type="match status" value="1"/>
</dbReference>
<keyword evidence="5 13" id="KW-0436">Ligase</keyword>
<dbReference type="InterPro" id="IPR014729">
    <property type="entry name" value="Rossmann-like_a/b/a_fold"/>
</dbReference>
<evidence type="ECO:0000259" key="15">
    <source>
        <dbReference type="Pfam" id="PF08264"/>
    </source>
</evidence>
<dbReference type="InterPro" id="IPR033709">
    <property type="entry name" value="Anticodon_Ile_ABEc"/>
</dbReference>
<dbReference type="InterPro" id="IPR009008">
    <property type="entry name" value="Val/Leu/Ile-tRNA-synth_edit"/>
</dbReference>
<dbReference type="PANTHER" id="PTHR42780">
    <property type="entry name" value="SOLEUCYL-TRNA SYNTHETASE"/>
    <property type="match status" value="1"/>
</dbReference>
<dbReference type="GO" id="GO:0006428">
    <property type="term" value="P:isoleucyl-tRNA aminoacylation"/>
    <property type="evidence" value="ECO:0007669"/>
    <property type="project" value="InterPro"/>
</dbReference>
<comment type="caution">
    <text evidence="16">The sequence shown here is derived from an EMBL/GenBank/DDBJ whole genome shotgun (WGS) entry which is preliminary data.</text>
</comment>
<protein>
    <recommendedName>
        <fullName evidence="12">Isoleucine--tRNA ligase, cytoplasmic</fullName>
        <ecNumber evidence="3">6.1.1.5</ecNumber>
    </recommendedName>
    <alternativeName>
        <fullName evidence="10">Isoleucyl-tRNA synthetase</fullName>
    </alternativeName>
</protein>
<keyword evidence="7 13" id="KW-0067">ATP-binding</keyword>
<dbReference type="CDD" id="cd00818">
    <property type="entry name" value="IleRS_core"/>
    <property type="match status" value="1"/>
</dbReference>
<dbReference type="GO" id="GO:0004822">
    <property type="term" value="F:isoleucine-tRNA ligase activity"/>
    <property type="evidence" value="ECO:0007669"/>
    <property type="project" value="UniProtKB-EC"/>
</dbReference>